<dbReference type="Proteomes" id="UP001146067">
    <property type="component" value="Unassembled WGS sequence"/>
</dbReference>
<dbReference type="RefSeq" id="WP_270112219.1">
    <property type="nucleotide sequence ID" value="NZ_JAPZVP010000020.1"/>
</dbReference>
<dbReference type="EMBL" id="JAPZVP010000020">
    <property type="protein sequence ID" value="MDA1362169.1"/>
    <property type="molecule type" value="Genomic_DNA"/>
</dbReference>
<sequence>MNTPNEPDLAERLDDAIALAEDDVKRALEAATESYGWTINALTLGDYLSEQKPAIVGEWISWVEALATIDFHTRAIAWAELVALRDGVGSADSKIVEAPLLTLAELEKEYPFEGIDEITEEERDPDEVRGDRVGRCHHVLENQLSYLEDQGGHLRWAASVGNTDQVVEALAAIDRTASAMARAYGLWMRHLEPIWSPPTGAPDDIAAEYGDWTAFAAFINAE</sequence>
<dbReference type="AlphaFoldDB" id="A0A9X3PCB2"/>
<proteinExistence type="predicted"/>
<keyword evidence="2" id="KW-1185">Reference proteome</keyword>
<name>A0A9X3PCB2_9ACTN</name>
<evidence type="ECO:0000313" key="1">
    <source>
        <dbReference type="EMBL" id="MDA1362169.1"/>
    </source>
</evidence>
<comment type="caution">
    <text evidence="1">The sequence shown here is derived from an EMBL/GenBank/DDBJ whole genome shotgun (WGS) entry which is preliminary data.</text>
</comment>
<reference evidence="1" key="1">
    <citation type="submission" date="2022-12" db="EMBL/GenBank/DDBJ databases">
        <title>Gycomyces niveus sp.nov.,a novel actinomycete isolated from soil in Shouguan.</title>
        <authorList>
            <person name="Yang X."/>
        </authorList>
    </citation>
    <scope>NUCLEOTIDE SEQUENCE</scope>
    <source>
        <strain evidence="1">NEAU-A15</strain>
    </source>
</reference>
<protein>
    <submittedName>
        <fullName evidence="1">Uncharacterized protein</fullName>
    </submittedName>
</protein>
<evidence type="ECO:0000313" key="2">
    <source>
        <dbReference type="Proteomes" id="UP001146067"/>
    </source>
</evidence>
<gene>
    <name evidence="1" type="ORF">O1R50_21260</name>
</gene>
<organism evidence="1 2">
    <name type="scientific">Glycomyces luteolus</name>
    <dbReference type="NCBI Taxonomy" id="2670330"/>
    <lineage>
        <taxon>Bacteria</taxon>
        <taxon>Bacillati</taxon>
        <taxon>Actinomycetota</taxon>
        <taxon>Actinomycetes</taxon>
        <taxon>Glycomycetales</taxon>
        <taxon>Glycomycetaceae</taxon>
        <taxon>Glycomyces</taxon>
    </lineage>
</organism>
<accession>A0A9X3PCB2</accession>